<evidence type="ECO:0000313" key="3">
    <source>
        <dbReference type="Proteomes" id="UP001152562"/>
    </source>
</evidence>
<dbReference type="Proteomes" id="UP001152562">
    <property type="component" value="Unassembled WGS sequence"/>
</dbReference>
<gene>
    <name evidence="2" type="ORF">PIBRA_LOCUS10345</name>
</gene>
<accession>A0A9P0XDD5</accession>
<comment type="caution">
    <text evidence="2">The sequence shown here is derived from an EMBL/GenBank/DDBJ whole genome shotgun (WGS) entry which is preliminary data.</text>
</comment>
<evidence type="ECO:0000256" key="1">
    <source>
        <dbReference type="SAM" id="MobiDB-lite"/>
    </source>
</evidence>
<protein>
    <submittedName>
        <fullName evidence="2">Uncharacterized protein</fullName>
    </submittedName>
</protein>
<feature type="region of interest" description="Disordered" evidence="1">
    <location>
        <begin position="1"/>
        <end position="71"/>
    </location>
</feature>
<feature type="compositionally biased region" description="Basic and acidic residues" evidence="1">
    <location>
        <begin position="10"/>
        <end position="21"/>
    </location>
</feature>
<dbReference type="AlphaFoldDB" id="A0A9P0XDD5"/>
<sequence length="119" mass="12323">MICDGSRPGTELEIRETETSSRRAAARQGGVQPVGLVLIGLPPSRGELPGAPAPRASSHRTAPQRRQSQAIPAALHRALAQSGRTTLTAVNVCSTSNEHTLYRGKCGDAGVPAYGVPGS</sequence>
<dbReference type="EMBL" id="CALOZG010000037">
    <property type="protein sequence ID" value="CAH4034129.1"/>
    <property type="molecule type" value="Genomic_DNA"/>
</dbReference>
<keyword evidence="3" id="KW-1185">Reference proteome</keyword>
<proteinExistence type="predicted"/>
<evidence type="ECO:0000313" key="2">
    <source>
        <dbReference type="EMBL" id="CAH4034129.1"/>
    </source>
</evidence>
<feature type="compositionally biased region" description="Polar residues" evidence="1">
    <location>
        <begin position="59"/>
        <end position="70"/>
    </location>
</feature>
<organism evidence="2 3">
    <name type="scientific">Pieris brassicae</name>
    <name type="common">White butterfly</name>
    <name type="synonym">Large white butterfly</name>
    <dbReference type="NCBI Taxonomy" id="7116"/>
    <lineage>
        <taxon>Eukaryota</taxon>
        <taxon>Metazoa</taxon>
        <taxon>Ecdysozoa</taxon>
        <taxon>Arthropoda</taxon>
        <taxon>Hexapoda</taxon>
        <taxon>Insecta</taxon>
        <taxon>Pterygota</taxon>
        <taxon>Neoptera</taxon>
        <taxon>Endopterygota</taxon>
        <taxon>Lepidoptera</taxon>
        <taxon>Glossata</taxon>
        <taxon>Ditrysia</taxon>
        <taxon>Papilionoidea</taxon>
        <taxon>Pieridae</taxon>
        <taxon>Pierinae</taxon>
        <taxon>Pieris</taxon>
    </lineage>
</organism>
<name>A0A9P0XDD5_PIEBR</name>
<reference evidence="2" key="1">
    <citation type="submission" date="2022-05" db="EMBL/GenBank/DDBJ databases">
        <authorList>
            <person name="Okamura Y."/>
        </authorList>
    </citation>
    <scope>NUCLEOTIDE SEQUENCE</scope>
</reference>